<evidence type="ECO:0000313" key="3">
    <source>
        <dbReference type="EMBL" id="KAH6592101.1"/>
    </source>
</evidence>
<dbReference type="Proteomes" id="UP001648503">
    <property type="component" value="Unassembled WGS sequence"/>
</dbReference>
<comment type="caution">
    <text evidence="3">The sequence shown here is derived from an EMBL/GenBank/DDBJ whole genome shotgun (WGS) entry which is preliminary data.</text>
</comment>
<feature type="chain" id="PRO_5045796137" description="WH2 domain-containing protein" evidence="2">
    <location>
        <begin position="21"/>
        <end position="486"/>
    </location>
</feature>
<accession>A0ABQ8F7T3</accession>
<feature type="compositionally biased region" description="Polar residues" evidence="1">
    <location>
        <begin position="240"/>
        <end position="252"/>
    </location>
</feature>
<feature type="region of interest" description="Disordered" evidence="1">
    <location>
        <begin position="23"/>
        <end position="486"/>
    </location>
</feature>
<feature type="compositionally biased region" description="Basic and acidic residues" evidence="1">
    <location>
        <begin position="296"/>
        <end position="310"/>
    </location>
</feature>
<gene>
    <name evidence="3" type="ORF">BASA50_008247</name>
</gene>
<name>A0ABQ8F7T3_9FUNG</name>
<feature type="compositionally biased region" description="Polar residues" evidence="1">
    <location>
        <begin position="218"/>
        <end position="233"/>
    </location>
</feature>
<feature type="compositionally biased region" description="Polar residues" evidence="1">
    <location>
        <begin position="59"/>
        <end position="70"/>
    </location>
</feature>
<feature type="compositionally biased region" description="Basic and acidic residues" evidence="1">
    <location>
        <begin position="471"/>
        <end position="486"/>
    </location>
</feature>
<feature type="compositionally biased region" description="Polar residues" evidence="1">
    <location>
        <begin position="386"/>
        <end position="396"/>
    </location>
</feature>
<organism evidence="3 4">
    <name type="scientific">Batrachochytrium salamandrivorans</name>
    <dbReference type="NCBI Taxonomy" id="1357716"/>
    <lineage>
        <taxon>Eukaryota</taxon>
        <taxon>Fungi</taxon>
        <taxon>Fungi incertae sedis</taxon>
        <taxon>Chytridiomycota</taxon>
        <taxon>Chytridiomycota incertae sedis</taxon>
        <taxon>Chytridiomycetes</taxon>
        <taxon>Rhizophydiales</taxon>
        <taxon>Rhizophydiales incertae sedis</taxon>
        <taxon>Batrachochytrium</taxon>
    </lineage>
</organism>
<feature type="compositionally biased region" description="Low complexity" evidence="1">
    <location>
        <begin position="365"/>
        <end position="377"/>
    </location>
</feature>
<evidence type="ECO:0008006" key="5">
    <source>
        <dbReference type="Google" id="ProtNLM"/>
    </source>
</evidence>
<keyword evidence="4" id="KW-1185">Reference proteome</keyword>
<feature type="signal peptide" evidence="2">
    <location>
        <begin position="1"/>
        <end position="20"/>
    </location>
</feature>
<proteinExistence type="predicted"/>
<feature type="compositionally biased region" description="Polar residues" evidence="1">
    <location>
        <begin position="446"/>
        <end position="456"/>
    </location>
</feature>
<evidence type="ECO:0000256" key="2">
    <source>
        <dbReference type="SAM" id="SignalP"/>
    </source>
</evidence>
<feature type="compositionally biased region" description="Basic and acidic residues" evidence="1">
    <location>
        <begin position="352"/>
        <end position="364"/>
    </location>
</feature>
<reference evidence="3 4" key="1">
    <citation type="submission" date="2021-02" db="EMBL/GenBank/DDBJ databases">
        <title>Variation within the Batrachochytrium salamandrivorans European outbreak.</title>
        <authorList>
            <person name="Kelly M."/>
            <person name="Pasmans F."/>
            <person name="Shea T.P."/>
            <person name="Munoz J.F."/>
            <person name="Carranza S."/>
            <person name="Cuomo C.A."/>
            <person name="Martel A."/>
        </authorList>
    </citation>
    <scope>NUCLEOTIDE SEQUENCE [LARGE SCALE GENOMIC DNA]</scope>
    <source>
        <strain evidence="3 4">AMFP18/2</strain>
    </source>
</reference>
<evidence type="ECO:0000313" key="4">
    <source>
        <dbReference type="Proteomes" id="UP001648503"/>
    </source>
</evidence>
<feature type="compositionally biased region" description="Pro residues" evidence="1">
    <location>
        <begin position="197"/>
        <end position="211"/>
    </location>
</feature>
<sequence>MKTASILVISLLAIIGGAAPAPALNDDGLQLYKRQAPPPPPPAPPLPPPPAPPLPPPSSGNTKAPQSGISQEELRAKISAMQAGEKGSSETPQILKLNVLSRPMGAKPSQSSNFQEELGKVLARKAEKNGSSGESEISKHDVDPNPGKSESNSGGAIKSNDDSKSQQSKIVGVGSKGVPPAPPLPPSSGGSSANGVPPAPPLPPPTAPPAPVTRLPPSSGNTKAPQSGISQEELQAKISAMQTGEKGSSGTPQILKPNVLSRPMGAKPSQSSNFQEELGKVLARKANKNGSSGESEISKHDVDPNPRKSESNSGGAIKSNDDSKSQQSKIVGVGSKGVPPPVLPKNRSRSPSNERKIASADGSKKPSSVTPTSQTSPGAGGKSPNFDPNQSRLKPTTRTRKPEPLTPKPVFSQALLRKTPNRDDSKGQDAENSNTVKEQTKRDPSTLHQQESSQIKTPPKVASRPNLKSLQEARERAGLKKEETKE</sequence>
<feature type="compositionally biased region" description="Pro residues" evidence="1">
    <location>
        <begin position="36"/>
        <end position="58"/>
    </location>
</feature>
<dbReference type="EMBL" id="JAFCIX010000390">
    <property type="protein sequence ID" value="KAH6592101.1"/>
    <property type="molecule type" value="Genomic_DNA"/>
</dbReference>
<feature type="compositionally biased region" description="Low complexity" evidence="1">
    <location>
        <begin position="187"/>
        <end position="196"/>
    </location>
</feature>
<evidence type="ECO:0000256" key="1">
    <source>
        <dbReference type="SAM" id="MobiDB-lite"/>
    </source>
</evidence>
<feature type="compositionally biased region" description="Low complexity" evidence="1">
    <location>
        <begin position="325"/>
        <end position="337"/>
    </location>
</feature>
<protein>
    <recommendedName>
        <fullName evidence="5">WH2 domain-containing protein</fullName>
    </recommendedName>
</protein>
<feature type="compositionally biased region" description="Basic and acidic residues" evidence="1">
    <location>
        <begin position="420"/>
        <end position="429"/>
    </location>
</feature>
<keyword evidence="2" id="KW-0732">Signal</keyword>